<dbReference type="PANTHER" id="PTHR38769:SF1">
    <property type="entry name" value="UPF0381 PROTEIN YFCZ-RELATED"/>
    <property type="match status" value="1"/>
</dbReference>
<dbReference type="GO" id="GO:0005829">
    <property type="term" value="C:cytosol"/>
    <property type="evidence" value="ECO:0007669"/>
    <property type="project" value="TreeGrafter"/>
</dbReference>
<organism evidence="2 3">
    <name type="scientific">Ferrimonas balearica (strain DSM 9799 / CCM 4581 / KCTC 23876 / PAT)</name>
    <dbReference type="NCBI Taxonomy" id="550540"/>
    <lineage>
        <taxon>Bacteria</taxon>
        <taxon>Pseudomonadati</taxon>
        <taxon>Pseudomonadota</taxon>
        <taxon>Gammaproteobacteria</taxon>
        <taxon>Alteromonadales</taxon>
        <taxon>Ferrimonadaceae</taxon>
        <taxon>Ferrimonas</taxon>
    </lineage>
</organism>
<dbReference type="KEGG" id="fbl:Fbal_2225"/>
<evidence type="ECO:0000313" key="3">
    <source>
        <dbReference type="Proteomes" id="UP000006683"/>
    </source>
</evidence>
<dbReference type="Pfam" id="PF04175">
    <property type="entry name" value="DUF406"/>
    <property type="match status" value="1"/>
</dbReference>
<dbReference type="EMBL" id="CP002209">
    <property type="protein sequence ID" value="ADN76428.1"/>
    <property type="molecule type" value="Genomic_DNA"/>
</dbReference>
<dbReference type="PANTHER" id="PTHR38769">
    <property type="entry name" value="UPF0381 PROTEIN YFCZ-RELATED"/>
    <property type="match status" value="1"/>
</dbReference>
<dbReference type="OrthoDB" id="5588209at2"/>
<dbReference type="Gene3D" id="3.30.70.860">
    <property type="match status" value="1"/>
</dbReference>
<accession>E1SWE6</accession>
<evidence type="ECO:0000256" key="1">
    <source>
        <dbReference type="ARBA" id="ARBA00006201"/>
    </source>
</evidence>
<dbReference type="AlphaFoldDB" id="E1SWE6"/>
<dbReference type="Proteomes" id="UP000006683">
    <property type="component" value="Chromosome"/>
</dbReference>
<gene>
    <name evidence="2" type="ordered locus">Fbal_2225</name>
</gene>
<name>E1SWE6_FERBD</name>
<evidence type="ECO:0008006" key="4">
    <source>
        <dbReference type="Google" id="ProtNLM"/>
    </source>
</evidence>
<dbReference type="STRING" id="550540.Fbal_2225"/>
<keyword evidence="3" id="KW-1185">Reference proteome</keyword>
<dbReference type="eggNOG" id="COG3691">
    <property type="taxonomic scope" value="Bacteria"/>
</dbReference>
<dbReference type="InterPro" id="IPR035571">
    <property type="entry name" value="UPF0234-like_C"/>
</dbReference>
<dbReference type="GeneID" id="67182427"/>
<proteinExistence type="inferred from homology"/>
<dbReference type="InterPro" id="IPR005272">
    <property type="entry name" value="DUF406"/>
</dbReference>
<protein>
    <recommendedName>
        <fullName evidence="4">DUF406 family protein</fullName>
    </recommendedName>
</protein>
<dbReference type="RefSeq" id="WP_013345734.1">
    <property type="nucleotide sequence ID" value="NC_014541.1"/>
</dbReference>
<dbReference type="HOGENOM" id="CLU_171181_1_0_6"/>
<evidence type="ECO:0000313" key="2">
    <source>
        <dbReference type="EMBL" id="ADN76428.1"/>
    </source>
</evidence>
<sequence length="93" mass="10192">MESKTQDLITECCGAYMDVGAVISEEDTVLSLPITAASEADARAEFEKLEAAAKARFADVQTDAQWQQETGTLQARLVFSCAAERLIFEMQLN</sequence>
<comment type="similarity">
    <text evidence="1">Belongs to the UPF0381 family.</text>
</comment>
<reference evidence="2 3" key="1">
    <citation type="journal article" date="2010" name="Stand. Genomic Sci.">
        <title>Complete genome sequence of Ferrimonas balearica type strain (PAT).</title>
        <authorList>
            <person name="Nolan M."/>
            <person name="Sikorski J."/>
            <person name="Davenport K."/>
            <person name="Lucas S."/>
            <person name="Glavina Del Rio T."/>
            <person name="Tice H."/>
            <person name="Cheng J."/>
            <person name="Goodwin L."/>
            <person name="Pitluck S."/>
            <person name="Liolios K."/>
            <person name="Ivanova N."/>
            <person name="Mavromatis K."/>
            <person name="Ovchinnikova G."/>
            <person name="Pati A."/>
            <person name="Chen A."/>
            <person name="Palaniappan K."/>
            <person name="Land M."/>
            <person name="Hauser L."/>
            <person name="Chang Y."/>
            <person name="Jeffries C."/>
            <person name="Tapia R."/>
            <person name="Brettin T."/>
            <person name="Detter J."/>
            <person name="Han C."/>
            <person name="Yasawong M."/>
            <person name="Rohde M."/>
            <person name="Tindall B."/>
            <person name="Goker M."/>
            <person name="Woyke T."/>
            <person name="Bristow J."/>
            <person name="Eisen J."/>
            <person name="Markowitz V."/>
            <person name="Hugenholtz P."/>
            <person name="Kyrpides N."/>
            <person name="Klenk H."/>
            <person name="Lapidus A."/>
        </authorList>
    </citation>
    <scope>NUCLEOTIDE SEQUENCE [LARGE SCALE GENOMIC DNA]</scope>
    <source>
        <strain evidence="3">DSM 9799 / CCM 4581 / KCTC 23876 / PAT</strain>
    </source>
</reference>